<reference evidence="1 2" key="1">
    <citation type="submission" date="2021-03" db="EMBL/GenBank/DDBJ databases">
        <title>Human Oral Microbial Genomes.</title>
        <authorList>
            <person name="Johnston C.D."/>
            <person name="Chen T."/>
            <person name="Dewhirst F.E."/>
        </authorList>
    </citation>
    <scope>NUCLEOTIDE SEQUENCE [LARGE SCALE GENOMIC DNA]</scope>
    <source>
        <strain evidence="1 2">F0054</strain>
    </source>
</reference>
<protein>
    <submittedName>
        <fullName evidence="1">Tetratricopeptide repeat protein</fullName>
    </submittedName>
</protein>
<organism evidence="1 2">
    <name type="scientific">Prevotella melaninogenica</name>
    <dbReference type="NCBI Taxonomy" id="28132"/>
    <lineage>
        <taxon>Bacteria</taxon>
        <taxon>Pseudomonadati</taxon>
        <taxon>Bacteroidota</taxon>
        <taxon>Bacteroidia</taxon>
        <taxon>Bacteroidales</taxon>
        <taxon>Prevotellaceae</taxon>
        <taxon>Prevotella</taxon>
    </lineage>
</organism>
<accession>A0ABX7XMA1</accession>
<dbReference type="RefSeq" id="WP_211806937.1">
    <property type="nucleotide sequence ID" value="NZ_CP072361.1"/>
</dbReference>
<dbReference type="EMBL" id="CP072361">
    <property type="protein sequence ID" value="QUB74773.1"/>
    <property type="molecule type" value="Genomic_DNA"/>
</dbReference>
<evidence type="ECO:0000313" key="1">
    <source>
        <dbReference type="EMBL" id="QUB74773.1"/>
    </source>
</evidence>
<dbReference type="Proteomes" id="UP000682195">
    <property type="component" value="Chromosome 1"/>
</dbReference>
<sequence length="256" mass="30067">MDIANLINHPENLNKETLYDLRSMLALYPYYQPARILLLQNLFLLHDPTFDDELRRAAVYISDRHILFKLVEEAHYQLIPQQRKADKKSATLNTKTVAEQEQDRTTSLIDTFLEQIPDEEEVVQETEGRRKPTPADATVDYVAYLLESENKQNGDITPQLRGQELIDDFIFNEGGKITLQDETEYEPEEHDHNEAAENEDTGYFTETLARIYIKQGRYSKALEIIRRLNLVYPKKNRYFADQIRFLEKLIINNNKK</sequence>
<proteinExistence type="predicted"/>
<name>A0ABX7XMA1_9BACT</name>
<gene>
    <name evidence="1" type="ORF">J5A58_04270</name>
</gene>
<keyword evidence="2" id="KW-1185">Reference proteome</keyword>
<evidence type="ECO:0000313" key="2">
    <source>
        <dbReference type="Proteomes" id="UP000682195"/>
    </source>
</evidence>